<evidence type="ECO:0000256" key="6">
    <source>
        <dbReference type="ARBA" id="ARBA00022679"/>
    </source>
</evidence>
<protein>
    <submittedName>
        <fullName evidence="18">Penicillin-binding protein, 1A family</fullName>
    </submittedName>
</protein>
<evidence type="ECO:0000259" key="16">
    <source>
        <dbReference type="Pfam" id="PF00905"/>
    </source>
</evidence>
<dbReference type="NCBIfam" id="TIGR02074">
    <property type="entry name" value="PBP_1a_fam"/>
    <property type="match status" value="1"/>
</dbReference>
<organism evidence="18 19">
    <name type="scientific">Acetonema longum DSM 6540</name>
    <dbReference type="NCBI Taxonomy" id="1009370"/>
    <lineage>
        <taxon>Bacteria</taxon>
        <taxon>Bacillati</taxon>
        <taxon>Bacillota</taxon>
        <taxon>Negativicutes</taxon>
        <taxon>Acetonemataceae</taxon>
        <taxon>Acetonema</taxon>
    </lineage>
</organism>
<gene>
    <name evidence="18" type="ORF">ALO_05048</name>
</gene>
<evidence type="ECO:0000256" key="7">
    <source>
        <dbReference type="ARBA" id="ARBA00022801"/>
    </source>
</evidence>
<dbReference type="STRING" id="1009370.ALO_05048"/>
<comment type="catalytic activity">
    <reaction evidence="13">
        <text>[GlcNAc-(1-&gt;4)-Mur2Ac(oyl-L-Ala-gamma-D-Glu-L-Lys-D-Ala-D-Ala)](n)-di-trans,octa-cis-undecaprenyl diphosphate + beta-D-GlcNAc-(1-&gt;4)-Mur2Ac(oyl-L-Ala-gamma-D-Glu-L-Lys-D-Ala-D-Ala)-di-trans,octa-cis-undecaprenyl diphosphate = [GlcNAc-(1-&gt;4)-Mur2Ac(oyl-L-Ala-gamma-D-Glu-L-Lys-D-Ala-D-Ala)](n+1)-di-trans,octa-cis-undecaprenyl diphosphate + di-trans,octa-cis-undecaprenyl diphosphate + H(+)</text>
        <dbReference type="Rhea" id="RHEA:23708"/>
        <dbReference type="Rhea" id="RHEA-COMP:9602"/>
        <dbReference type="Rhea" id="RHEA-COMP:9603"/>
        <dbReference type="ChEBI" id="CHEBI:15378"/>
        <dbReference type="ChEBI" id="CHEBI:58405"/>
        <dbReference type="ChEBI" id="CHEBI:60033"/>
        <dbReference type="ChEBI" id="CHEBI:78435"/>
        <dbReference type="EC" id="2.4.99.28"/>
    </reaction>
</comment>
<dbReference type="eggNOG" id="COG0744">
    <property type="taxonomic scope" value="Bacteria"/>
</dbReference>
<evidence type="ECO:0000256" key="10">
    <source>
        <dbReference type="ARBA" id="ARBA00023268"/>
    </source>
</evidence>
<dbReference type="InterPro" id="IPR012338">
    <property type="entry name" value="Beta-lactam/transpept-like"/>
</dbReference>
<comment type="similarity">
    <text evidence="1">In the C-terminal section; belongs to the transpeptidase family.</text>
</comment>
<feature type="compositionally biased region" description="Low complexity" evidence="14">
    <location>
        <begin position="780"/>
        <end position="789"/>
    </location>
</feature>
<keyword evidence="15" id="KW-0472">Membrane</keyword>
<dbReference type="Pfam" id="PF00905">
    <property type="entry name" value="Transpeptidase"/>
    <property type="match status" value="1"/>
</dbReference>
<dbReference type="GO" id="GO:0071555">
    <property type="term" value="P:cell wall organization"/>
    <property type="evidence" value="ECO:0007669"/>
    <property type="project" value="UniProtKB-KW"/>
</dbReference>
<evidence type="ECO:0000256" key="4">
    <source>
        <dbReference type="ARBA" id="ARBA00022670"/>
    </source>
</evidence>
<dbReference type="InterPro" id="IPR050396">
    <property type="entry name" value="Glycosyltr_51/Transpeptidase"/>
</dbReference>
<dbReference type="SUPFAM" id="SSF56601">
    <property type="entry name" value="beta-lactamase/transpeptidase-like"/>
    <property type="match status" value="1"/>
</dbReference>
<dbReference type="GO" id="GO:0030288">
    <property type="term" value="C:outer membrane-bounded periplasmic space"/>
    <property type="evidence" value="ECO:0007669"/>
    <property type="project" value="TreeGrafter"/>
</dbReference>
<proteinExistence type="inferred from homology"/>
<evidence type="ECO:0000259" key="17">
    <source>
        <dbReference type="Pfam" id="PF00912"/>
    </source>
</evidence>
<dbReference type="Gene3D" id="3.40.710.10">
    <property type="entry name" value="DD-peptidase/beta-lactamase superfamily"/>
    <property type="match status" value="1"/>
</dbReference>
<accession>F7NG23</accession>
<dbReference type="InterPro" id="IPR036950">
    <property type="entry name" value="PBP_transglycosylase"/>
</dbReference>
<dbReference type="InterPro" id="IPR023346">
    <property type="entry name" value="Lysozyme-like_dom_sf"/>
</dbReference>
<keyword evidence="8" id="KW-0133">Cell shape</keyword>
<dbReference type="SUPFAM" id="SSF53955">
    <property type="entry name" value="Lysozyme-like"/>
    <property type="match status" value="1"/>
</dbReference>
<name>F7NG23_9FIRM</name>
<dbReference type="GO" id="GO:0008658">
    <property type="term" value="F:penicillin binding"/>
    <property type="evidence" value="ECO:0007669"/>
    <property type="project" value="InterPro"/>
</dbReference>
<feature type="domain" description="Penicillin-binding protein transpeptidase" evidence="16">
    <location>
        <begin position="431"/>
        <end position="667"/>
    </location>
</feature>
<evidence type="ECO:0000256" key="15">
    <source>
        <dbReference type="SAM" id="Phobius"/>
    </source>
</evidence>
<dbReference type="RefSeq" id="WP_004093417.1">
    <property type="nucleotide sequence ID" value="NZ_AFGF01000040.1"/>
</dbReference>
<evidence type="ECO:0000256" key="11">
    <source>
        <dbReference type="ARBA" id="ARBA00023316"/>
    </source>
</evidence>
<keyword evidence="7" id="KW-0378">Hydrolase</keyword>
<sequence>MTKKYIKPVKERVAGFIAKSKECAAKAAVTLKAAKSKGYAATMRECLVRSKEYAAASAVKFLSLLRQDPRTHIERAKVFLASEEGKKFRHRCKWAGMIAGGTLAVLFIALYIYLKPIIDAAPALTRNIRPAVSSQIISSDGQVIATLHAEENRLPVPLNRIPKHLQQSFIATEDVRFYSHGGIDFRAIFRAMWINLSRGSVLEGGSTITQQLAKNAILTQDRTITRKLQEAFLSWELESQYTKDEILEMYLNQIYFGEGAYGAQTAARVYFGKNVEEITVAEAALLAGIPKRPSDYSPYQDFNAAKGRQIMVLGQMLEAGFITQEEFAAAKQEEIHIGGKKETEREKAAREKEKADREREQLKRATAPYFVDYVLQQMIAKYGANMVYKGGLKIYTTLDMNMQRDAEQTILKNLPKQFVDKKNNDQPQAALVSIDPKTGHIKAMVGGRGTDKFNRAVLAERQPGSSFKSFVYLAAVAEGVSPDTVIEDKEVKFKNYEPKNYDKKWHGMVTLRSALERSLNVIAVRLVDFVGPDKPLDYAEKMGITTLVRKGKENDRTLGLGLGGLIRGVTVLEMTSAYGVLANKGVRAEPVSILKVVDQDGNILETYEKPRLAEVVDPKVTSVLVDMLRGVLLRGTGQVAAIPRPAAGKTGTTNDYRDAWFIGFTPNLVTGVWIGCDNNESLQDVTGGWLPALMWREYMEGEASKLPVEQFPPAAKLAYKTTSIREAFSETPLLKDPKNEVIISPFTPPVQPPKPEEPEADDHDADGDESKDKPKEKPLTKPTQRPTQRPTDRPGR</sequence>
<dbReference type="GO" id="GO:0009252">
    <property type="term" value="P:peptidoglycan biosynthetic process"/>
    <property type="evidence" value="ECO:0007669"/>
    <property type="project" value="UniProtKB-KW"/>
</dbReference>
<dbReference type="PANTHER" id="PTHR32282">
    <property type="entry name" value="BINDING PROTEIN TRANSPEPTIDASE, PUTATIVE-RELATED"/>
    <property type="match status" value="1"/>
</dbReference>
<evidence type="ECO:0000313" key="18">
    <source>
        <dbReference type="EMBL" id="EGO64941.1"/>
    </source>
</evidence>
<dbReference type="OrthoDB" id="9766909at2"/>
<keyword evidence="11" id="KW-0961">Cell wall biogenesis/degradation</keyword>
<evidence type="ECO:0000256" key="8">
    <source>
        <dbReference type="ARBA" id="ARBA00022960"/>
    </source>
</evidence>
<keyword evidence="15" id="KW-1133">Transmembrane helix</keyword>
<comment type="catalytic activity">
    <reaction evidence="12">
        <text>Preferential cleavage: (Ac)2-L-Lys-D-Ala-|-D-Ala. Also transpeptidation of peptidyl-alanyl moieties that are N-acyl substituents of D-alanine.</text>
        <dbReference type="EC" id="3.4.16.4"/>
    </reaction>
</comment>
<dbReference type="EMBL" id="AFGF01000040">
    <property type="protein sequence ID" value="EGO64941.1"/>
    <property type="molecule type" value="Genomic_DNA"/>
</dbReference>
<feature type="transmembrane region" description="Helical" evidence="15">
    <location>
        <begin position="94"/>
        <end position="114"/>
    </location>
</feature>
<keyword evidence="19" id="KW-1185">Reference proteome</keyword>
<dbReference type="InterPro" id="IPR001264">
    <property type="entry name" value="Glyco_trans_51"/>
</dbReference>
<dbReference type="PANTHER" id="PTHR32282:SF33">
    <property type="entry name" value="PEPTIDOGLYCAN GLYCOSYLTRANSFERASE"/>
    <property type="match status" value="1"/>
</dbReference>
<dbReference type="Gene3D" id="1.10.3810.10">
    <property type="entry name" value="Biosynthetic peptidoglycan transglycosylase-like"/>
    <property type="match status" value="1"/>
</dbReference>
<evidence type="ECO:0000256" key="1">
    <source>
        <dbReference type="ARBA" id="ARBA00007090"/>
    </source>
</evidence>
<dbReference type="AlphaFoldDB" id="F7NG23"/>
<keyword evidence="5" id="KW-0328">Glycosyltransferase</keyword>
<evidence type="ECO:0000256" key="13">
    <source>
        <dbReference type="ARBA" id="ARBA00049902"/>
    </source>
</evidence>
<evidence type="ECO:0000313" key="19">
    <source>
        <dbReference type="Proteomes" id="UP000003240"/>
    </source>
</evidence>
<keyword evidence="10" id="KW-0511">Multifunctional enzyme</keyword>
<dbReference type="GO" id="GO:0008955">
    <property type="term" value="F:peptidoglycan glycosyltransferase activity"/>
    <property type="evidence" value="ECO:0007669"/>
    <property type="project" value="UniProtKB-EC"/>
</dbReference>
<feature type="region of interest" description="Disordered" evidence="14">
    <location>
        <begin position="730"/>
        <end position="796"/>
    </location>
</feature>
<evidence type="ECO:0000256" key="9">
    <source>
        <dbReference type="ARBA" id="ARBA00022984"/>
    </source>
</evidence>
<keyword evidence="3" id="KW-0121">Carboxypeptidase</keyword>
<reference evidence="18 19" key="1">
    <citation type="journal article" date="2011" name="EMBO J.">
        <title>Structural diversity of bacterial flagellar motors.</title>
        <authorList>
            <person name="Chen S."/>
            <person name="Beeby M."/>
            <person name="Murphy G.E."/>
            <person name="Leadbetter J.R."/>
            <person name="Hendrixson D.R."/>
            <person name="Briegel A."/>
            <person name="Li Z."/>
            <person name="Shi J."/>
            <person name="Tocheva E.I."/>
            <person name="Muller A."/>
            <person name="Dobro M.J."/>
            <person name="Jensen G.J."/>
        </authorList>
    </citation>
    <scope>NUCLEOTIDE SEQUENCE [LARGE SCALE GENOMIC DNA]</scope>
    <source>
        <strain evidence="18 19">DSM 6540</strain>
    </source>
</reference>
<dbReference type="InterPro" id="IPR001460">
    <property type="entry name" value="PCN-bd_Tpept"/>
</dbReference>
<keyword evidence="15" id="KW-0812">Transmembrane</keyword>
<feature type="compositionally biased region" description="Basic and acidic residues" evidence="14">
    <location>
        <begin position="768"/>
        <end position="779"/>
    </location>
</feature>
<keyword evidence="4" id="KW-0645">Protease</keyword>
<keyword evidence="9" id="KW-0573">Peptidoglycan synthesis</keyword>
<evidence type="ECO:0000256" key="5">
    <source>
        <dbReference type="ARBA" id="ARBA00022676"/>
    </source>
</evidence>
<evidence type="ECO:0000256" key="2">
    <source>
        <dbReference type="ARBA" id="ARBA00007739"/>
    </source>
</evidence>
<evidence type="ECO:0000256" key="14">
    <source>
        <dbReference type="SAM" id="MobiDB-lite"/>
    </source>
</evidence>
<dbReference type="Proteomes" id="UP000003240">
    <property type="component" value="Unassembled WGS sequence"/>
</dbReference>
<dbReference type="GO" id="GO:0006508">
    <property type="term" value="P:proteolysis"/>
    <property type="evidence" value="ECO:0007669"/>
    <property type="project" value="UniProtKB-KW"/>
</dbReference>
<evidence type="ECO:0000256" key="3">
    <source>
        <dbReference type="ARBA" id="ARBA00022645"/>
    </source>
</evidence>
<feature type="compositionally biased region" description="Acidic residues" evidence="14">
    <location>
        <begin position="758"/>
        <end position="767"/>
    </location>
</feature>
<dbReference type="FunFam" id="1.10.3810.10:FF:000001">
    <property type="entry name" value="Penicillin-binding protein 1A"/>
    <property type="match status" value="1"/>
</dbReference>
<dbReference type="GO" id="GO:0009002">
    <property type="term" value="F:serine-type D-Ala-D-Ala carboxypeptidase activity"/>
    <property type="evidence" value="ECO:0007669"/>
    <property type="project" value="UniProtKB-EC"/>
</dbReference>
<dbReference type="Pfam" id="PF00912">
    <property type="entry name" value="Transgly"/>
    <property type="match status" value="1"/>
</dbReference>
<evidence type="ECO:0000256" key="12">
    <source>
        <dbReference type="ARBA" id="ARBA00034000"/>
    </source>
</evidence>
<feature type="region of interest" description="Disordered" evidence="14">
    <location>
        <begin position="339"/>
        <end position="360"/>
    </location>
</feature>
<comment type="similarity">
    <text evidence="2">In the N-terminal section; belongs to the glycosyltransferase 51 family.</text>
</comment>
<keyword evidence="6" id="KW-0808">Transferase</keyword>
<comment type="caution">
    <text evidence="18">The sequence shown here is derived from an EMBL/GenBank/DDBJ whole genome shotgun (WGS) entry which is preliminary data.</text>
</comment>
<dbReference type="GO" id="GO:0008360">
    <property type="term" value="P:regulation of cell shape"/>
    <property type="evidence" value="ECO:0007669"/>
    <property type="project" value="UniProtKB-KW"/>
</dbReference>
<feature type="domain" description="Glycosyl transferase family 51" evidence="17">
    <location>
        <begin position="140"/>
        <end position="316"/>
    </location>
</feature>